<dbReference type="InterPro" id="IPR013762">
    <property type="entry name" value="Integrase-like_cat_sf"/>
</dbReference>
<name>A0ABU7LT39_9PROT</name>
<reference evidence="6 7" key="1">
    <citation type="submission" date="2024-01" db="EMBL/GenBank/DDBJ databases">
        <title>Hyphobacterium bacterium isolated from marine sediment.</title>
        <authorList>
            <person name="Zhao S."/>
        </authorList>
    </citation>
    <scope>NUCLEOTIDE SEQUENCE [LARGE SCALE GENOMIC DNA]</scope>
    <source>
        <strain evidence="7">HN65</strain>
    </source>
</reference>
<dbReference type="SUPFAM" id="SSF56349">
    <property type="entry name" value="DNA breaking-rejoining enzymes"/>
    <property type="match status" value="1"/>
</dbReference>
<evidence type="ECO:0000313" key="6">
    <source>
        <dbReference type="EMBL" id="MEE2526499.1"/>
    </source>
</evidence>
<protein>
    <submittedName>
        <fullName evidence="6">Integrase arm-type DNA-binding domain-containing protein</fullName>
    </submittedName>
</protein>
<dbReference type="RefSeq" id="WP_330199163.1">
    <property type="nucleotide sequence ID" value="NZ_JAZDRP010000005.1"/>
</dbReference>
<keyword evidence="7" id="KW-1185">Reference proteome</keyword>
<dbReference type="EMBL" id="JAZDRP010000005">
    <property type="protein sequence ID" value="MEE2526499.1"/>
    <property type="molecule type" value="Genomic_DNA"/>
</dbReference>
<dbReference type="Gene3D" id="3.30.160.390">
    <property type="entry name" value="Integrase, DNA-binding domain"/>
    <property type="match status" value="1"/>
</dbReference>
<dbReference type="InterPro" id="IPR053876">
    <property type="entry name" value="Phage_int_M"/>
</dbReference>
<dbReference type="InterPro" id="IPR050808">
    <property type="entry name" value="Phage_Integrase"/>
</dbReference>
<feature type="domain" description="Tyr recombinase" evidence="5">
    <location>
        <begin position="203"/>
        <end position="381"/>
    </location>
</feature>
<dbReference type="Gene3D" id="1.10.150.130">
    <property type="match status" value="1"/>
</dbReference>
<proteinExistence type="inferred from homology"/>
<comment type="caution">
    <text evidence="6">The sequence shown here is derived from an EMBL/GenBank/DDBJ whole genome shotgun (WGS) entry which is preliminary data.</text>
</comment>
<keyword evidence="2" id="KW-0229">DNA integration</keyword>
<evidence type="ECO:0000256" key="3">
    <source>
        <dbReference type="ARBA" id="ARBA00023125"/>
    </source>
</evidence>
<gene>
    <name evidence="6" type="ORF">V0U79_08985</name>
</gene>
<keyword evidence="4" id="KW-0233">DNA recombination</keyword>
<dbReference type="Pfam" id="PF22022">
    <property type="entry name" value="Phage_int_M"/>
    <property type="match status" value="1"/>
</dbReference>
<dbReference type="InterPro" id="IPR025166">
    <property type="entry name" value="Integrase_DNA_bind_dom"/>
</dbReference>
<evidence type="ECO:0000313" key="7">
    <source>
        <dbReference type="Proteomes" id="UP001354971"/>
    </source>
</evidence>
<dbReference type="CDD" id="cd00801">
    <property type="entry name" value="INT_P4_C"/>
    <property type="match status" value="1"/>
</dbReference>
<dbReference type="InterPro" id="IPR002104">
    <property type="entry name" value="Integrase_catalytic"/>
</dbReference>
<dbReference type="GO" id="GO:0003677">
    <property type="term" value="F:DNA binding"/>
    <property type="evidence" value="ECO:0007669"/>
    <property type="project" value="UniProtKB-KW"/>
</dbReference>
<evidence type="ECO:0000256" key="2">
    <source>
        <dbReference type="ARBA" id="ARBA00022908"/>
    </source>
</evidence>
<organism evidence="6 7">
    <name type="scientific">Hyphobacterium lacteum</name>
    <dbReference type="NCBI Taxonomy" id="3116575"/>
    <lineage>
        <taxon>Bacteria</taxon>
        <taxon>Pseudomonadati</taxon>
        <taxon>Pseudomonadota</taxon>
        <taxon>Alphaproteobacteria</taxon>
        <taxon>Maricaulales</taxon>
        <taxon>Maricaulaceae</taxon>
        <taxon>Hyphobacterium</taxon>
    </lineage>
</organism>
<dbReference type="Proteomes" id="UP001354971">
    <property type="component" value="Unassembled WGS sequence"/>
</dbReference>
<dbReference type="InterPro" id="IPR010998">
    <property type="entry name" value="Integrase_recombinase_N"/>
</dbReference>
<dbReference type="Gene3D" id="1.10.443.10">
    <property type="entry name" value="Intergrase catalytic core"/>
    <property type="match status" value="1"/>
</dbReference>
<dbReference type="PANTHER" id="PTHR30629">
    <property type="entry name" value="PROPHAGE INTEGRASE"/>
    <property type="match status" value="1"/>
</dbReference>
<evidence type="ECO:0000259" key="5">
    <source>
        <dbReference type="PROSITE" id="PS51898"/>
    </source>
</evidence>
<evidence type="ECO:0000256" key="1">
    <source>
        <dbReference type="ARBA" id="ARBA00008857"/>
    </source>
</evidence>
<dbReference type="PANTHER" id="PTHR30629:SF2">
    <property type="entry name" value="PROPHAGE INTEGRASE INTS-RELATED"/>
    <property type="match status" value="1"/>
</dbReference>
<comment type="similarity">
    <text evidence="1">Belongs to the 'phage' integrase family.</text>
</comment>
<keyword evidence="3 6" id="KW-0238">DNA-binding</keyword>
<accession>A0ABU7LT39</accession>
<sequence>MKLTDRTIKALRPKDHAYKKADGKGLTLLVNADGGKHWRFRYRFHGREKMLSLGSFPDVSLSLARQKRDEMRRVLALGLDPSVERKKERLRAAFASSDTFEQMASAYIAKRQAEGAAPRTLKKQKTFLGALRADIGAIPISALTSEQLLAALQKHETRGKRTLANEARAFASRVLQLAIAQGRASRNVADDLRGALIAPLPGGHAAITCPKELGRLLACIRAYEGETVTSLCLEILAHVFVRPSELREARWDEFDLEKGLWRIPAIRTKLRREHIVPLSPQVIRLLKELRRHTGNQAFIAASSVKPDQPISDMTFNKALRSLGFDRRHHVAHGFRRTASTLLNEQGYNRDWIERQLAHVERNKVRGAYNAAEYLDGRRRMMCEWSSYLGELLDEAQKAKRKQ</sequence>
<dbReference type="Pfam" id="PF00589">
    <property type="entry name" value="Phage_integrase"/>
    <property type="match status" value="1"/>
</dbReference>
<dbReference type="PROSITE" id="PS51898">
    <property type="entry name" value="TYR_RECOMBINASE"/>
    <property type="match status" value="1"/>
</dbReference>
<dbReference type="Pfam" id="PF13356">
    <property type="entry name" value="Arm-DNA-bind_3"/>
    <property type="match status" value="1"/>
</dbReference>
<dbReference type="InterPro" id="IPR038488">
    <property type="entry name" value="Integrase_DNA-bd_sf"/>
</dbReference>
<dbReference type="InterPro" id="IPR011010">
    <property type="entry name" value="DNA_brk_join_enz"/>
</dbReference>
<evidence type="ECO:0000256" key="4">
    <source>
        <dbReference type="ARBA" id="ARBA00023172"/>
    </source>
</evidence>